<accession>A0A9N9QZ03</accession>
<gene>
    <name evidence="2" type="ORF">DIATSA_LOCUS4370</name>
</gene>
<evidence type="ECO:0000313" key="2">
    <source>
        <dbReference type="EMBL" id="CAG9786419.1"/>
    </source>
</evidence>
<protein>
    <submittedName>
        <fullName evidence="2">Uncharacterized protein</fullName>
    </submittedName>
</protein>
<reference evidence="2" key="1">
    <citation type="submission" date="2021-12" db="EMBL/GenBank/DDBJ databases">
        <authorList>
            <person name="King R."/>
        </authorList>
    </citation>
    <scope>NUCLEOTIDE SEQUENCE</scope>
</reference>
<dbReference type="EMBL" id="OU893346">
    <property type="protein sequence ID" value="CAG9786419.1"/>
    <property type="molecule type" value="Genomic_DNA"/>
</dbReference>
<dbReference type="AlphaFoldDB" id="A0A9N9QZ03"/>
<keyword evidence="1" id="KW-1133">Transmembrane helix</keyword>
<reference evidence="2" key="2">
    <citation type="submission" date="2022-10" db="EMBL/GenBank/DDBJ databases">
        <authorList>
            <consortium name="ENA_rothamsted_submissions"/>
            <consortium name="culmorum"/>
            <person name="King R."/>
        </authorList>
    </citation>
    <scope>NUCLEOTIDE SEQUENCE</scope>
</reference>
<keyword evidence="1" id="KW-0812">Transmembrane</keyword>
<keyword evidence="3" id="KW-1185">Reference proteome</keyword>
<name>A0A9N9QZ03_9NEOP</name>
<proteinExistence type="predicted"/>
<sequence>MSHYTGLPEVVVKPGNMISYWSSKLKICVFLLAVFLYIYCLLLIKTIYMKNKRLDHVMAMVMETEKLISNVHHIDQNLARNIERVEDFYNDY</sequence>
<keyword evidence="1" id="KW-0472">Membrane</keyword>
<organism evidence="2 3">
    <name type="scientific">Diatraea saccharalis</name>
    <name type="common">sugarcane borer</name>
    <dbReference type="NCBI Taxonomy" id="40085"/>
    <lineage>
        <taxon>Eukaryota</taxon>
        <taxon>Metazoa</taxon>
        <taxon>Ecdysozoa</taxon>
        <taxon>Arthropoda</taxon>
        <taxon>Hexapoda</taxon>
        <taxon>Insecta</taxon>
        <taxon>Pterygota</taxon>
        <taxon>Neoptera</taxon>
        <taxon>Endopterygota</taxon>
        <taxon>Lepidoptera</taxon>
        <taxon>Glossata</taxon>
        <taxon>Ditrysia</taxon>
        <taxon>Pyraloidea</taxon>
        <taxon>Crambidae</taxon>
        <taxon>Crambinae</taxon>
        <taxon>Diatraea</taxon>
    </lineage>
</organism>
<dbReference type="OrthoDB" id="7390412at2759"/>
<feature type="transmembrane region" description="Helical" evidence="1">
    <location>
        <begin position="20"/>
        <end position="44"/>
    </location>
</feature>
<evidence type="ECO:0000313" key="3">
    <source>
        <dbReference type="Proteomes" id="UP001153714"/>
    </source>
</evidence>
<dbReference type="Proteomes" id="UP001153714">
    <property type="component" value="Chromosome 15"/>
</dbReference>
<evidence type="ECO:0000256" key="1">
    <source>
        <dbReference type="SAM" id="Phobius"/>
    </source>
</evidence>